<evidence type="ECO:0000256" key="1">
    <source>
        <dbReference type="SAM" id="SignalP"/>
    </source>
</evidence>
<dbReference type="AlphaFoldDB" id="A0A3G8ZI78"/>
<keyword evidence="3" id="KW-1185">Reference proteome</keyword>
<dbReference type="Proteomes" id="UP000268084">
    <property type="component" value="Chromosome"/>
</dbReference>
<evidence type="ECO:0000313" key="2">
    <source>
        <dbReference type="EMBL" id="AZI57089.1"/>
    </source>
</evidence>
<proteinExistence type="predicted"/>
<dbReference type="PROSITE" id="PS51257">
    <property type="entry name" value="PROKAR_LIPOPROTEIN"/>
    <property type="match status" value="1"/>
</dbReference>
<gene>
    <name evidence="2" type="ORF">EH165_01825</name>
</gene>
<keyword evidence="1" id="KW-0732">Signal</keyword>
<feature type="chain" id="PRO_5039348642" description="Lipoprotein" evidence="1">
    <location>
        <begin position="27"/>
        <end position="143"/>
    </location>
</feature>
<accession>A0A3G8ZI78</accession>
<dbReference type="KEGG" id="nak:EH165_01825"/>
<evidence type="ECO:0008006" key="4">
    <source>
        <dbReference type="Google" id="ProtNLM"/>
    </source>
</evidence>
<organism evidence="2 3">
    <name type="scientific">Nakamurella antarctica</name>
    <dbReference type="NCBI Taxonomy" id="1902245"/>
    <lineage>
        <taxon>Bacteria</taxon>
        <taxon>Bacillati</taxon>
        <taxon>Actinomycetota</taxon>
        <taxon>Actinomycetes</taxon>
        <taxon>Nakamurellales</taxon>
        <taxon>Nakamurellaceae</taxon>
        <taxon>Nakamurella</taxon>
    </lineage>
</organism>
<feature type="signal peptide" evidence="1">
    <location>
        <begin position="1"/>
        <end position="26"/>
    </location>
</feature>
<dbReference type="OrthoDB" id="3785106at2"/>
<sequence>MDQKIMKKLLPSIAIAALLLTGCGQSSDEAGASRACALLASSENSVYDAVWRWVEAGKPAGGTTAISSALLQLPARVHSAAQAAPDTLLPAFRDLETAAEQWKKPSDDVAAQKFSKAAATVNTACEAAGAPMNIRNPTNGTFE</sequence>
<dbReference type="EMBL" id="CP034170">
    <property type="protein sequence ID" value="AZI57089.1"/>
    <property type="molecule type" value="Genomic_DNA"/>
</dbReference>
<dbReference type="RefSeq" id="WP_124797774.1">
    <property type="nucleotide sequence ID" value="NZ_CP034170.1"/>
</dbReference>
<evidence type="ECO:0000313" key="3">
    <source>
        <dbReference type="Proteomes" id="UP000268084"/>
    </source>
</evidence>
<reference evidence="2 3" key="2">
    <citation type="submission" date="2018-12" db="EMBL/GenBank/DDBJ databases">
        <title>Nakamurella antarcticus sp. nov., isolated from Antarctica South Shetland Islands soil.</title>
        <authorList>
            <person name="Peng F."/>
        </authorList>
    </citation>
    <scope>NUCLEOTIDE SEQUENCE [LARGE SCALE GENOMIC DNA]</scope>
    <source>
        <strain evidence="2 3">S14-144</strain>
    </source>
</reference>
<name>A0A3G8ZI78_9ACTN</name>
<reference evidence="2 3" key="1">
    <citation type="submission" date="2018-11" db="EMBL/GenBank/DDBJ databases">
        <authorList>
            <person name="Da X."/>
        </authorList>
    </citation>
    <scope>NUCLEOTIDE SEQUENCE [LARGE SCALE GENOMIC DNA]</scope>
    <source>
        <strain evidence="2 3">S14-144</strain>
    </source>
</reference>
<protein>
    <recommendedName>
        <fullName evidence="4">Lipoprotein</fullName>
    </recommendedName>
</protein>